<keyword evidence="2" id="KW-1133">Transmembrane helix</keyword>
<dbReference type="AlphaFoldDB" id="A0A1D2MPV2"/>
<name>A0A1D2MPV2_ORCCI</name>
<reference evidence="3 4" key="1">
    <citation type="journal article" date="2016" name="Genome Biol. Evol.">
        <title>Gene Family Evolution Reflects Adaptation to Soil Environmental Stressors in the Genome of the Collembolan Orchesella cincta.</title>
        <authorList>
            <person name="Faddeeva-Vakhrusheva A."/>
            <person name="Derks M.F."/>
            <person name="Anvar S.Y."/>
            <person name="Agamennone V."/>
            <person name="Suring W."/>
            <person name="Smit S."/>
            <person name="van Straalen N.M."/>
            <person name="Roelofs D."/>
        </authorList>
    </citation>
    <scope>NUCLEOTIDE SEQUENCE [LARGE SCALE GENOMIC DNA]</scope>
    <source>
        <tissue evidence="3">Mixed pool</tissue>
    </source>
</reference>
<evidence type="ECO:0000256" key="2">
    <source>
        <dbReference type="SAM" id="Phobius"/>
    </source>
</evidence>
<comment type="caution">
    <text evidence="3">The sequence shown here is derived from an EMBL/GenBank/DDBJ whole genome shotgun (WGS) entry which is preliminary data.</text>
</comment>
<feature type="compositionally biased region" description="Pro residues" evidence="1">
    <location>
        <begin position="91"/>
        <end position="111"/>
    </location>
</feature>
<keyword evidence="2" id="KW-0472">Membrane</keyword>
<organism evidence="3 4">
    <name type="scientific">Orchesella cincta</name>
    <name type="common">Springtail</name>
    <name type="synonym">Podura cincta</name>
    <dbReference type="NCBI Taxonomy" id="48709"/>
    <lineage>
        <taxon>Eukaryota</taxon>
        <taxon>Metazoa</taxon>
        <taxon>Ecdysozoa</taxon>
        <taxon>Arthropoda</taxon>
        <taxon>Hexapoda</taxon>
        <taxon>Collembola</taxon>
        <taxon>Entomobryomorpha</taxon>
        <taxon>Entomobryoidea</taxon>
        <taxon>Orchesellidae</taxon>
        <taxon>Orchesellinae</taxon>
        <taxon>Orchesella</taxon>
    </lineage>
</organism>
<gene>
    <name evidence="3" type="ORF">Ocin01_11792</name>
</gene>
<evidence type="ECO:0000313" key="3">
    <source>
        <dbReference type="EMBL" id="ODM94901.1"/>
    </source>
</evidence>
<dbReference type="Proteomes" id="UP000094527">
    <property type="component" value="Unassembled WGS sequence"/>
</dbReference>
<evidence type="ECO:0000256" key="1">
    <source>
        <dbReference type="SAM" id="MobiDB-lite"/>
    </source>
</evidence>
<proteinExistence type="predicted"/>
<keyword evidence="4" id="KW-1185">Reference proteome</keyword>
<protein>
    <submittedName>
        <fullName evidence="3">Uncharacterized protein</fullName>
    </submittedName>
</protein>
<feature type="region of interest" description="Disordered" evidence="1">
    <location>
        <begin position="87"/>
        <end position="113"/>
    </location>
</feature>
<feature type="transmembrane region" description="Helical" evidence="2">
    <location>
        <begin position="51"/>
        <end position="72"/>
    </location>
</feature>
<evidence type="ECO:0000313" key="4">
    <source>
        <dbReference type="Proteomes" id="UP000094527"/>
    </source>
</evidence>
<dbReference type="EMBL" id="LJIJ01000735">
    <property type="protein sequence ID" value="ODM94901.1"/>
    <property type="molecule type" value="Genomic_DNA"/>
</dbReference>
<keyword evidence="2" id="KW-0812">Transmembrane</keyword>
<sequence>MKIQFFSRRNMMLDHCQNLLHFWEPLVCSVLFISGGVLYEGGDKWIRKDKMGILFSAWIQIAVLACLVKLAMVKLFACLTDFCKTEVEQPSLPPPNAPPPANPPPNVPKPQPVQIQPYVPLLWTRSPA</sequence>
<accession>A0A1D2MPV2</accession>
<feature type="transmembrane region" description="Helical" evidence="2">
    <location>
        <begin position="20"/>
        <end position="39"/>
    </location>
</feature>